<dbReference type="Proteomes" id="UP000001601">
    <property type="component" value="Unassembled WGS sequence"/>
</dbReference>
<dbReference type="AlphaFoldDB" id="A3XHR1"/>
<dbReference type="EMBL" id="AANC01000001">
    <property type="protein sequence ID" value="EAQ51184.1"/>
    <property type="molecule type" value="Genomic_DNA"/>
</dbReference>
<evidence type="ECO:0000313" key="2">
    <source>
        <dbReference type="Proteomes" id="UP000001601"/>
    </source>
</evidence>
<comment type="caution">
    <text evidence="1">The sequence shown here is derived from an EMBL/GenBank/DDBJ whole genome shotgun (WGS) entry which is preliminary data.</text>
</comment>
<dbReference type="GO" id="GO:0003746">
    <property type="term" value="F:translation elongation factor activity"/>
    <property type="evidence" value="ECO:0007669"/>
    <property type="project" value="UniProtKB-KW"/>
</dbReference>
<sequence>MQLEQKEIKTVSPKNASAYLNGFRESKSKHSGNYIVGIADTVLMEDISNTSEQLAVIPAKTVHRNLKSRILLLEIDGKVESVVFSTHAYDSSTAELFSGEILITDLEGNFIDAFEIISGKINVQYLKRKADSTKALQSKGIVDDENDDCGDGCPFSVCSWCG</sequence>
<keyword evidence="1" id="KW-0251">Elongation factor</keyword>
<dbReference type="STRING" id="398720.MED217_16615"/>
<keyword evidence="2" id="KW-1185">Reference proteome</keyword>
<dbReference type="eggNOG" id="ENOG5033HUG">
    <property type="taxonomic scope" value="Bacteria"/>
</dbReference>
<reference evidence="1 2" key="1">
    <citation type="journal article" date="2007" name="Nature">
        <title>Light stimulates growth of proteorhodopsin-containing marine Flavobacteria.</title>
        <authorList>
            <person name="Gomez-Consarnau L."/>
            <person name="Gonzalez J.M."/>
            <person name="Coll-Llado M."/>
            <person name="Gourdon P."/>
            <person name="Pascher T."/>
            <person name="Neutze R."/>
            <person name="Pedros-Alio C."/>
            <person name="Pinhassi J."/>
        </authorList>
    </citation>
    <scope>NUCLEOTIDE SEQUENCE [LARGE SCALE GENOMIC DNA]</scope>
    <source>
        <strain evidence="1 2">MED217</strain>
    </source>
</reference>
<dbReference type="HOGENOM" id="CLU_1633330_0_0_10"/>
<dbReference type="RefSeq" id="WP_009781663.1">
    <property type="nucleotide sequence ID" value="NZ_CH672395.1"/>
</dbReference>
<gene>
    <name evidence="1" type="primary">tsf</name>
    <name evidence="1" type="ORF">MED217_16615</name>
</gene>
<protein>
    <submittedName>
        <fullName evidence="1">Elongation factor Ts</fullName>
    </submittedName>
</protein>
<organism evidence="1 2">
    <name type="scientific">Leeuwenhoekiella blandensis (strain CECT 7118 / CCUG 51940 / KCTC 22103 / MED217)</name>
    <name type="common">Flavobacterium sp. (strain MED217)</name>
    <dbReference type="NCBI Taxonomy" id="398720"/>
    <lineage>
        <taxon>Bacteria</taxon>
        <taxon>Pseudomonadati</taxon>
        <taxon>Bacteroidota</taxon>
        <taxon>Flavobacteriia</taxon>
        <taxon>Flavobacteriales</taxon>
        <taxon>Flavobacteriaceae</taxon>
        <taxon>Leeuwenhoekiella</taxon>
    </lineage>
</organism>
<evidence type="ECO:0000313" key="1">
    <source>
        <dbReference type="EMBL" id="EAQ51184.1"/>
    </source>
</evidence>
<dbReference type="OrthoDB" id="1264044at2"/>
<accession>A3XHR1</accession>
<name>A3XHR1_LEEBM</name>
<proteinExistence type="predicted"/>
<keyword evidence="1" id="KW-0648">Protein biosynthesis</keyword>